<proteinExistence type="predicted"/>
<sequence length="85" mass="9303">MVAAMCNELTQDRVEESSEQPKIQDGRTNGVVLDAEQGDATSETKSDCAPSHSETSKQTENIKGVKSFDVTIIRRSLDQVCRQSS</sequence>
<name>A0ABC8SE67_9AQUA</name>
<gene>
    <name evidence="2" type="ORF">ILEXP_LOCUS23919</name>
</gene>
<feature type="region of interest" description="Disordered" evidence="1">
    <location>
        <begin position="1"/>
        <end position="64"/>
    </location>
</feature>
<evidence type="ECO:0000313" key="3">
    <source>
        <dbReference type="Proteomes" id="UP001642360"/>
    </source>
</evidence>
<keyword evidence="3" id="KW-1185">Reference proteome</keyword>
<dbReference type="AlphaFoldDB" id="A0ABC8SE67"/>
<organism evidence="2 3">
    <name type="scientific">Ilex paraguariensis</name>
    <name type="common">yerba mate</name>
    <dbReference type="NCBI Taxonomy" id="185542"/>
    <lineage>
        <taxon>Eukaryota</taxon>
        <taxon>Viridiplantae</taxon>
        <taxon>Streptophyta</taxon>
        <taxon>Embryophyta</taxon>
        <taxon>Tracheophyta</taxon>
        <taxon>Spermatophyta</taxon>
        <taxon>Magnoliopsida</taxon>
        <taxon>eudicotyledons</taxon>
        <taxon>Gunneridae</taxon>
        <taxon>Pentapetalae</taxon>
        <taxon>asterids</taxon>
        <taxon>campanulids</taxon>
        <taxon>Aquifoliales</taxon>
        <taxon>Aquifoliaceae</taxon>
        <taxon>Ilex</taxon>
    </lineage>
</organism>
<feature type="compositionally biased region" description="Polar residues" evidence="1">
    <location>
        <begin position="52"/>
        <end position="61"/>
    </location>
</feature>
<dbReference type="EMBL" id="CAUOFW020002713">
    <property type="protein sequence ID" value="CAK9155508.1"/>
    <property type="molecule type" value="Genomic_DNA"/>
</dbReference>
<dbReference type="Proteomes" id="UP001642360">
    <property type="component" value="Unassembled WGS sequence"/>
</dbReference>
<accession>A0ABC8SE67</accession>
<evidence type="ECO:0000256" key="1">
    <source>
        <dbReference type="SAM" id="MobiDB-lite"/>
    </source>
</evidence>
<reference evidence="2 3" key="1">
    <citation type="submission" date="2024-02" db="EMBL/GenBank/DDBJ databases">
        <authorList>
            <person name="Vignale AGUSTIN F."/>
            <person name="Sosa J E."/>
            <person name="Modenutti C."/>
        </authorList>
    </citation>
    <scope>NUCLEOTIDE SEQUENCE [LARGE SCALE GENOMIC DNA]</scope>
</reference>
<evidence type="ECO:0000313" key="2">
    <source>
        <dbReference type="EMBL" id="CAK9155508.1"/>
    </source>
</evidence>
<comment type="caution">
    <text evidence="2">The sequence shown here is derived from an EMBL/GenBank/DDBJ whole genome shotgun (WGS) entry which is preliminary data.</text>
</comment>
<protein>
    <submittedName>
        <fullName evidence="2">Uncharacterized protein</fullName>
    </submittedName>
</protein>